<feature type="binding site" evidence="12">
    <location>
        <position position="269"/>
    </location>
    <ligand>
        <name>ATP</name>
        <dbReference type="ChEBI" id="CHEBI:30616"/>
    </ligand>
</feature>
<evidence type="ECO:0000256" key="12">
    <source>
        <dbReference type="HAMAP-Rule" id="MF_00041"/>
    </source>
</evidence>
<feature type="binding site" evidence="12">
    <location>
        <position position="238"/>
    </location>
    <ligand>
        <name>Zn(2+)</name>
        <dbReference type="ChEBI" id="CHEBI:29105"/>
    </ligand>
</feature>
<dbReference type="PANTHER" id="PTHR10890">
    <property type="entry name" value="CYSTEINYL-TRNA SYNTHETASE"/>
    <property type="match status" value="1"/>
</dbReference>
<dbReference type="InterPro" id="IPR015803">
    <property type="entry name" value="Cys-tRNA-ligase"/>
</dbReference>
<dbReference type="Pfam" id="PF09190">
    <property type="entry name" value="DALR_2"/>
    <property type="match status" value="1"/>
</dbReference>
<dbReference type="FunFam" id="3.40.50.620:FF:000009">
    <property type="entry name" value="Cysteine--tRNA ligase"/>
    <property type="match status" value="1"/>
</dbReference>
<comment type="subunit">
    <text evidence="3 12">Monomer.</text>
</comment>
<organism evidence="14 15">
    <name type="scientific">Candidatus Mucispirillum faecigallinarum</name>
    <dbReference type="NCBI Taxonomy" id="2838699"/>
    <lineage>
        <taxon>Bacteria</taxon>
        <taxon>Pseudomonadati</taxon>
        <taxon>Deferribacterota</taxon>
        <taxon>Deferribacteres</taxon>
        <taxon>Deferribacterales</taxon>
        <taxon>Mucispirillaceae</taxon>
        <taxon>Mucispirillum</taxon>
    </lineage>
</organism>
<comment type="subcellular location">
    <subcellularLocation>
        <location evidence="1 12">Cytoplasm</location>
    </subcellularLocation>
</comment>
<evidence type="ECO:0000256" key="7">
    <source>
        <dbReference type="ARBA" id="ARBA00022741"/>
    </source>
</evidence>
<reference evidence="14" key="2">
    <citation type="submission" date="2021-04" db="EMBL/GenBank/DDBJ databases">
        <authorList>
            <person name="Gilroy R."/>
        </authorList>
    </citation>
    <scope>NUCLEOTIDE SEQUENCE</scope>
    <source>
        <strain evidence="14">ChiW4-1371</strain>
    </source>
</reference>
<dbReference type="Proteomes" id="UP000824176">
    <property type="component" value="Unassembled WGS sequence"/>
</dbReference>
<gene>
    <name evidence="12 14" type="primary">cysS</name>
    <name evidence="14" type="ORF">H9804_00740</name>
</gene>
<dbReference type="EMBL" id="DXAQ01000013">
    <property type="protein sequence ID" value="HIZ88445.1"/>
    <property type="molecule type" value="Genomic_DNA"/>
</dbReference>
<dbReference type="CDD" id="cd00672">
    <property type="entry name" value="CysRS_core"/>
    <property type="match status" value="1"/>
</dbReference>
<sequence length="476" mass="54381">MSIMLYNTMSSKKEEFRPIHEGKVGMYVCGVTVYDYTHIGHGRSSVAFDVIRRFFEYKGYDVTFVKNFTDVDDKIINRANENHEKWNELAARFIKEHDKDMDSLYIKRPTYTPHATEYIEKMINYCERLIEKGNAYAVDGDVYFRVKSFKDYGKLSGRNLDDMMAGARVDVNDKKENPLDFALWKAAKPGEPSWTSPWGQGRPGWHIECSVMSEALLGSHIDIHGGGQDLIFPHHENEIAQSEAISCSTFANYWIHNGFVNINKEKMSKSLNNFFTIRDILKICHPEALRLLFLMTHYRQPLEYSEDKLKEAAAALHRIYIFLDEAAHTAGSKKGKSMVKEICDMKEHFIKEFEDAMNDDFNTPKAVASIFEIVRMGNTIIASKPDIESAEQLKEVSSYIFGIVSNVLGIINQSANEWFKSNLKVPVSEVEALIAKRAEARKNKDFALADSVRAELTEKGVEIIDTPEGTRYRTLA</sequence>
<proteinExistence type="inferred from homology"/>
<evidence type="ECO:0000313" key="15">
    <source>
        <dbReference type="Proteomes" id="UP000824176"/>
    </source>
</evidence>
<accession>A0A9D2KA71</accession>
<comment type="catalytic activity">
    <reaction evidence="12">
        <text>tRNA(Cys) + L-cysteine + ATP = L-cysteinyl-tRNA(Cys) + AMP + diphosphate</text>
        <dbReference type="Rhea" id="RHEA:17773"/>
        <dbReference type="Rhea" id="RHEA-COMP:9661"/>
        <dbReference type="Rhea" id="RHEA-COMP:9679"/>
        <dbReference type="ChEBI" id="CHEBI:30616"/>
        <dbReference type="ChEBI" id="CHEBI:33019"/>
        <dbReference type="ChEBI" id="CHEBI:35235"/>
        <dbReference type="ChEBI" id="CHEBI:78442"/>
        <dbReference type="ChEBI" id="CHEBI:78517"/>
        <dbReference type="ChEBI" id="CHEBI:456215"/>
        <dbReference type="EC" id="6.1.1.16"/>
    </reaction>
</comment>
<comment type="caution">
    <text evidence="14">The sequence shown here is derived from an EMBL/GenBank/DDBJ whole genome shotgun (WGS) entry which is preliminary data.</text>
</comment>
<keyword evidence="9 12" id="KW-0067">ATP-binding</keyword>
<dbReference type="NCBIfam" id="TIGR00435">
    <property type="entry name" value="cysS"/>
    <property type="match status" value="1"/>
</dbReference>
<evidence type="ECO:0000256" key="10">
    <source>
        <dbReference type="ARBA" id="ARBA00022917"/>
    </source>
</evidence>
<dbReference type="SUPFAM" id="SSF52374">
    <property type="entry name" value="Nucleotidylyl transferase"/>
    <property type="match status" value="1"/>
</dbReference>
<name>A0A9D2KA71_9BACT</name>
<keyword evidence="6 12" id="KW-0479">Metal-binding</keyword>
<evidence type="ECO:0000256" key="4">
    <source>
        <dbReference type="ARBA" id="ARBA00022490"/>
    </source>
</evidence>
<dbReference type="HAMAP" id="MF_00041">
    <property type="entry name" value="Cys_tRNA_synth"/>
    <property type="match status" value="1"/>
</dbReference>
<comment type="similarity">
    <text evidence="2 12">Belongs to the class-I aminoacyl-tRNA synthetase family.</text>
</comment>
<dbReference type="SMART" id="SM00840">
    <property type="entry name" value="DALR_2"/>
    <property type="match status" value="1"/>
</dbReference>
<dbReference type="InterPro" id="IPR024909">
    <property type="entry name" value="Cys-tRNA/MSH_ligase"/>
</dbReference>
<dbReference type="Gene3D" id="3.40.50.620">
    <property type="entry name" value="HUPs"/>
    <property type="match status" value="1"/>
</dbReference>
<protein>
    <recommendedName>
        <fullName evidence="12">Cysteine--tRNA ligase</fullName>
        <ecNumber evidence="12">6.1.1.16</ecNumber>
    </recommendedName>
    <alternativeName>
        <fullName evidence="12">Cysteinyl-tRNA synthetase</fullName>
        <shortName evidence="12">CysRS</shortName>
    </alternativeName>
</protein>
<dbReference type="Gene3D" id="1.20.120.1910">
    <property type="entry name" value="Cysteine-tRNA ligase, C-terminal anti-codon recognition domain"/>
    <property type="match status" value="1"/>
</dbReference>
<evidence type="ECO:0000256" key="8">
    <source>
        <dbReference type="ARBA" id="ARBA00022833"/>
    </source>
</evidence>
<evidence type="ECO:0000256" key="1">
    <source>
        <dbReference type="ARBA" id="ARBA00004496"/>
    </source>
</evidence>
<keyword evidence="10 12" id="KW-0648">Protein biosynthesis</keyword>
<feature type="binding site" evidence="12">
    <location>
        <position position="234"/>
    </location>
    <ligand>
        <name>Zn(2+)</name>
        <dbReference type="ChEBI" id="CHEBI:29105"/>
    </ligand>
</feature>
<feature type="short sequence motif" description="'KMSKS' region" evidence="12">
    <location>
        <begin position="266"/>
        <end position="270"/>
    </location>
</feature>
<dbReference type="GO" id="GO:0005524">
    <property type="term" value="F:ATP binding"/>
    <property type="evidence" value="ECO:0007669"/>
    <property type="project" value="UniProtKB-UniRule"/>
</dbReference>
<dbReference type="GO" id="GO:0006423">
    <property type="term" value="P:cysteinyl-tRNA aminoacylation"/>
    <property type="evidence" value="ECO:0007669"/>
    <property type="project" value="UniProtKB-UniRule"/>
</dbReference>
<evidence type="ECO:0000259" key="13">
    <source>
        <dbReference type="SMART" id="SM00840"/>
    </source>
</evidence>
<evidence type="ECO:0000256" key="3">
    <source>
        <dbReference type="ARBA" id="ARBA00011245"/>
    </source>
</evidence>
<dbReference type="InterPro" id="IPR015273">
    <property type="entry name" value="Cys-tRNA-synt_Ia_DALR"/>
</dbReference>
<keyword evidence="11 12" id="KW-0030">Aminoacyl-tRNA synthetase</keyword>
<dbReference type="InterPro" id="IPR014729">
    <property type="entry name" value="Rossmann-like_a/b/a_fold"/>
</dbReference>
<keyword evidence="8 12" id="KW-0862">Zinc</keyword>
<evidence type="ECO:0000256" key="11">
    <source>
        <dbReference type="ARBA" id="ARBA00023146"/>
    </source>
</evidence>
<feature type="binding site" evidence="12">
    <location>
        <position position="29"/>
    </location>
    <ligand>
        <name>Zn(2+)</name>
        <dbReference type="ChEBI" id="CHEBI:29105"/>
    </ligand>
</feature>
<evidence type="ECO:0000256" key="5">
    <source>
        <dbReference type="ARBA" id="ARBA00022598"/>
    </source>
</evidence>
<dbReference type="GO" id="GO:0008270">
    <property type="term" value="F:zinc ion binding"/>
    <property type="evidence" value="ECO:0007669"/>
    <property type="project" value="UniProtKB-UniRule"/>
</dbReference>
<feature type="domain" description="Cysteinyl-tRNA synthetase class Ia DALR" evidence="13">
    <location>
        <begin position="352"/>
        <end position="419"/>
    </location>
</feature>
<keyword evidence="7 12" id="KW-0547">Nucleotide-binding</keyword>
<dbReference type="GO" id="GO:0004817">
    <property type="term" value="F:cysteine-tRNA ligase activity"/>
    <property type="evidence" value="ECO:0007669"/>
    <property type="project" value="UniProtKB-UniRule"/>
</dbReference>
<dbReference type="PRINTS" id="PR00983">
    <property type="entry name" value="TRNASYNTHCYS"/>
</dbReference>
<comment type="cofactor">
    <cofactor evidence="12">
        <name>Zn(2+)</name>
        <dbReference type="ChEBI" id="CHEBI:29105"/>
    </cofactor>
    <text evidence="12">Binds 1 zinc ion per subunit.</text>
</comment>
<feature type="binding site" evidence="12">
    <location>
        <position position="209"/>
    </location>
    <ligand>
        <name>Zn(2+)</name>
        <dbReference type="ChEBI" id="CHEBI:29105"/>
    </ligand>
</feature>
<dbReference type="InterPro" id="IPR009080">
    <property type="entry name" value="tRNAsynth_Ia_anticodon-bd"/>
</dbReference>
<dbReference type="EC" id="6.1.1.16" evidence="12"/>
<dbReference type="AlphaFoldDB" id="A0A9D2KA71"/>
<evidence type="ECO:0000256" key="9">
    <source>
        <dbReference type="ARBA" id="ARBA00022840"/>
    </source>
</evidence>
<dbReference type="PANTHER" id="PTHR10890:SF3">
    <property type="entry name" value="CYSTEINE--TRNA LIGASE, CYTOPLASMIC"/>
    <property type="match status" value="1"/>
</dbReference>
<evidence type="ECO:0000313" key="14">
    <source>
        <dbReference type="EMBL" id="HIZ88445.1"/>
    </source>
</evidence>
<feature type="short sequence motif" description="'HIGH' region" evidence="12">
    <location>
        <begin position="31"/>
        <end position="41"/>
    </location>
</feature>
<keyword evidence="4 12" id="KW-0963">Cytoplasm</keyword>
<evidence type="ECO:0000256" key="2">
    <source>
        <dbReference type="ARBA" id="ARBA00005594"/>
    </source>
</evidence>
<dbReference type="SUPFAM" id="SSF47323">
    <property type="entry name" value="Anticodon-binding domain of a subclass of class I aminoacyl-tRNA synthetases"/>
    <property type="match status" value="1"/>
</dbReference>
<dbReference type="Pfam" id="PF23493">
    <property type="entry name" value="CysS_C"/>
    <property type="match status" value="1"/>
</dbReference>
<dbReference type="InterPro" id="IPR056411">
    <property type="entry name" value="CysS_C"/>
</dbReference>
<dbReference type="GO" id="GO:0005829">
    <property type="term" value="C:cytosol"/>
    <property type="evidence" value="ECO:0007669"/>
    <property type="project" value="TreeGrafter"/>
</dbReference>
<evidence type="ECO:0000256" key="6">
    <source>
        <dbReference type="ARBA" id="ARBA00022723"/>
    </source>
</evidence>
<dbReference type="Pfam" id="PF01406">
    <property type="entry name" value="tRNA-synt_1e"/>
    <property type="match status" value="1"/>
</dbReference>
<dbReference type="InterPro" id="IPR032678">
    <property type="entry name" value="tRNA-synt_1_cat_dom"/>
</dbReference>
<keyword evidence="5 12" id="KW-0436">Ligase</keyword>
<reference evidence="14" key="1">
    <citation type="journal article" date="2021" name="PeerJ">
        <title>Extensive microbial diversity within the chicken gut microbiome revealed by metagenomics and culture.</title>
        <authorList>
            <person name="Gilroy R."/>
            <person name="Ravi A."/>
            <person name="Getino M."/>
            <person name="Pursley I."/>
            <person name="Horton D.L."/>
            <person name="Alikhan N.F."/>
            <person name="Baker D."/>
            <person name="Gharbi K."/>
            <person name="Hall N."/>
            <person name="Watson M."/>
            <person name="Adriaenssens E.M."/>
            <person name="Foster-Nyarko E."/>
            <person name="Jarju S."/>
            <person name="Secka A."/>
            <person name="Antonio M."/>
            <person name="Oren A."/>
            <person name="Chaudhuri R.R."/>
            <person name="La Ragione R."/>
            <person name="Hildebrand F."/>
            <person name="Pallen M.J."/>
        </authorList>
    </citation>
    <scope>NUCLEOTIDE SEQUENCE</scope>
    <source>
        <strain evidence="14">ChiW4-1371</strain>
    </source>
</reference>